<feature type="binding site" evidence="18">
    <location>
        <position position="73"/>
    </location>
    <ligand>
        <name>a divalent metal cation</name>
        <dbReference type="ChEBI" id="CHEBI:60240"/>
    </ligand>
</feature>
<dbReference type="Proteomes" id="UP000253090">
    <property type="component" value="Unassembled WGS sequence"/>
</dbReference>
<dbReference type="PANTHER" id="PTHR34299:SF1">
    <property type="entry name" value="DIACYLGLYCEROL KINASE"/>
    <property type="match status" value="1"/>
</dbReference>
<evidence type="ECO:0000256" key="9">
    <source>
        <dbReference type="ARBA" id="ARBA00022840"/>
    </source>
</evidence>
<dbReference type="InterPro" id="IPR036945">
    <property type="entry name" value="DAGK_sf"/>
</dbReference>
<feature type="binding site" evidence="17">
    <location>
        <begin position="82"/>
        <end position="84"/>
    </location>
    <ligand>
        <name>ATP</name>
        <dbReference type="ChEBI" id="CHEBI:30616"/>
    </ligand>
</feature>
<keyword evidence="18" id="KW-0479">Metal-binding</keyword>
<feature type="active site" description="Proton acceptor" evidence="15">
    <location>
        <position position="66"/>
    </location>
</feature>
<evidence type="ECO:0000256" key="5">
    <source>
        <dbReference type="ARBA" id="ARBA00022679"/>
    </source>
</evidence>
<evidence type="ECO:0000256" key="13">
    <source>
        <dbReference type="ARBA" id="ARBA00023209"/>
    </source>
</evidence>
<dbReference type="EMBL" id="QPJW01000001">
    <property type="protein sequence ID" value="RCX22776.1"/>
    <property type="molecule type" value="Genomic_DNA"/>
</dbReference>
<comment type="similarity">
    <text evidence="2">Belongs to the bacterial diacylglycerol kinase family.</text>
</comment>
<proteinExistence type="inferred from homology"/>
<dbReference type="GO" id="GO:0005886">
    <property type="term" value="C:plasma membrane"/>
    <property type="evidence" value="ECO:0007669"/>
    <property type="project" value="UniProtKB-SubCell"/>
</dbReference>
<feature type="transmembrane region" description="Helical" evidence="19">
    <location>
        <begin position="53"/>
        <end position="72"/>
    </location>
</feature>
<accession>A0A369BQ88</accession>
<evidence type="ECO:0000256" key="16">
    <source>
        <dbReference type="PIRSR" id="PIRSR600829-2"/>
    </source>
</evidence>
<evidence type="ECO:0000256" key="17">
    <source>
        <dbReference type="PIRSR" id="PIRSR600829-3"/>
    </source>
</evidence>
<evidence type="ECO:0000256" key="2">
    <source>
        <dbReference type="ARBA" id="ARBA00005967"/>
    </source>
</evidence>
<feature type="binding site" evidence="16">
    <location>
        <position position="66"/>
    </location>
    <ligand>
        <name>substrate</name>
    </ligand>
</feature>
<dbReference type="InterPro" id="IPR033717">
    <property type="entry name" value="UDPK"/>
</dbReference>
<name>A0A369BQ88_9BACL</name>
<keyword evidence="13" id="KW-0594">Phospholipid biosynthesis</keyword>
<gene>
    <name evidence="20" type="ORF">DFP94_101359</name>
</gene>
<organism evidence="20 21">
    <name type="scientific">Fontibacillus phaseoli</name>
    <dbReference type="NCBI Taxonomy" id="1416533"/>
    <lineage>
        <taxon>Bacteria</taxon>
        <taxon>Bacillati</taxon>
        <taxon>Bacillota</taxon>
        <taxon>Bacilli</taxon>
        <taxon>Bacillales</taxon>
        <taxon>Paenibacillaceae</taxon>
        <taxon>Fontibacillus</taxon>
    </lineage>
</organism>
<evidence type="ECO:0000256" key="12">
    <source>
        <dbReference type="ARBA" id="ARBA00023136"/>
    </source>
</evidence>
<evidence type="ECO:0000256" key="18">
    <source>
        <dbReference type="PIRSR" id="PIRSR600829-4"/>
    </source>
</evidence>
<keyword evidence="21" id="KW-1185">Reference proteome</keyword>
<reference evidence="20 21" key="1">
    <citation type="submission" date="2018-07" db="EMBL/GenBank/DDBJ databases">
        <title>Genomic Encyclopedia of Type Strains, Phase III (KMG-III): the genomes of soil and plant-associated and newly described type strains.</title>
        <authorList>
            <person name="Whitman W."/>
        </authorList>
    </citation>
    <scope>NUCLEOTIDE SEQUENCE [LARGE SCALE GENOMIC DNA]</scope>
    <source>
        <strain evidence="20 21">CECT 8333</strain>
    </source>
</reference>
<evidence type="ECO:0000256" key="14">
    <source>
        <dbReference type="ARBA" id="ARBA00023264"/>
    </source>
</evidence>
<feature type="binding site" evidence="18">
    <location>
        <position position="25"/>
    </location>
    <ligand>
        <name>a divalent metal cation</name>
        <dbReference type="ChEBI" id="CHEBI:60240"/>
    </ligand>
</feature>
<feature type="binding site" evidence="17">
    <location>
        <begin position="91"/>
        <end position="92"/>
    </location>
    <ligand>
        <name>ATP</name>
        <dbReference type="ChEBI" id="CHEBI:30616"/>
    </ligand>
</feature>
<evidence type="ECO:0000256" key="15">
    <source>
        <dbReference type="PIRSR" id="PIRSR600829-1"/>
    </source>
</evidence>
<dbReference type="PANTHER" id="PTHR34299">
    <property type="entry name" value="DIACYLGLYCEROL KINASE"/>
    <property type="match status" value="1"/>
</dbReference>
<keyword evidence="7 17" id="KW-0547">Nucleotide-binding</keyword>
<dbReference type="RefSeq" id="WP_114494731.1">
    <property type="nucleotide sequence ID" value="NZ_QPJW01000001.1"/>
</dbReference>
<keyword evidence="18" id="KW-0460">Magnesium</keyword>
<evidence type="ECO:0000256" key="8">
    <source>
        <dbReference type="ARBA" id="ARBA00022777"/>
    </source>
</evidence>
<keyword evidence="6 19" id="KW-0812">Transmembrane</keyword>
<dbReference type="CDD" id="cd14265">
    <property type="entry name" value="UDPK_IM_like"/>
    <property type="match status" value="1"/>
</dbReference>
<dbReference type="GO" id="GO:0005524">
    <property type="term" value="F:ATP binding"/>
    <property type="evidence" value="ECO:0007669"/>
    <property type="project" value="UniProtKB-KW"/>
</dbReference>
<evidence type="ECO:0000256" key="10">
    <source>
        <dbReference type="ARBA" id="ARBA00022989"/>
    </source>
</evidence>
<evidence type="ECO:0000256" key="3">
    <source>
        <dbReference type="ARBA" id="ARBA00022475"/>
    </source>
</evidence>
<keyword evidence="9 17" id="KW-0067">ATP-binding</keyword>
<dbReference type="OrthoDB" id="9789934at2"/>
<keyword evidence="10 19" id="KW-1133">Transmembrane helix</keyword>
<evidence type="ECO:0000256" key="4">
    <source>
        <dbReference type="ARBA" id="ARBA00022516"/>
    </source>
</evidence>
<feature type="transmembrane region" description="Helical" evidence="19">
    <location>
        <begin position="93"/>
        <end position="114"/>
    </location>
</feature>
<comment type="subcellular location">
    <subcellularLocation>
        <location evidence="1">Cell membrane</location>
        <topology evidence="1">Multi-pass membrane protein</topology>
    </subcellularLocation>
</comment>
<comment type="cofactor">
    <cofactor evidence="18">
        <name>Mg(2+)</name>
        <dbReference type="ChEBI" id="CHEBI:18420"/>
    </cofactor>
    <text evidence="18">Mn(2+), Zn(2+), Cd(2+) and Co(2+) support activity to lesser extents.</text>
</comment>
<evidence type="ECO:0000256" key="11">
    <source>
        <dbReference type="ARBA" id="ARBA00023098"/>
    </source>
</evidence>
<feature type="binding site" evidence="17">
    <location>
        <position position="25"/>
    </location>
    <ligand>
        <name>ATP</name>
        <dbReference type="ChEBI" id="CHEBI:30616"/>
    </ligand>
</feature>
<dbReference type="GO" id="GO:0046872">
    <property type="term" value="F:metal ion binding"/>
    <property type="evidence" value="ECO:0007669"/>
    <property type="project" value="UniProtKB-KW"/>
</dbReference>
<evidence type="ECO:0000256" key="1">
    <source>
        <dbReference type="ARBA" id="ARBA00004651"/>
    </source>
</evidence>
<dbReference type="AlphaFoldDB" id="A0A369BQ88"/>
<dbReference type="InterPro" id="IPR000829">
    <property type="entry name" value="DAGK"/>
</dbReference>
<comment type="caution">
    <text evidence="20">The sequence shown here is derived from an EMBL/GenBank/DDBJ whole genome shotgun (WGS) entry which is preliminary data.</text>
</comment>
<dbReference type="Gene3D" id="1.10.287.3610">
    <property type="match status" value="1"/>
</dbReference>
<keyword evidence="4" id="KW-0444">Lipid biosynthesis</keyword>
<dbReference type="GO" id="GO:0008654">
    <property type="term" value="P:phospholipid biosynthetic process"/>
    <property type="evidence" value="ECO:0007669"/>
    <property type="project" value="UniProtKB-KW"/>
</dbReference>
<feature type="transmembrane region" description="Helical" evidence="19">
    <location>
        <begin position="30"/>
        <end position="47"/>
    </location>
</feature>
<keyword evidence="5" id="KW-0808">Transferase</keyword>
<keyword evidence="3" id="KW-1003">Cell membrane</keyword>
<keyword evidence="12 19" id="KW-0472">Membrane</keyword>
<feature type="binding site" evidence="17">
    <location>
        <position position="73"/>
    </location>
    <ligand>
        <name>ATP</name>
        <dbReference type="ChEBI" id="CHEBI:30616"/>
    </ligand>
</feature>
<evidence type="ECO:0000256" key="19">
    <source>
        <dbReference type="SAM" id="Phobius"/>
    </source>
</evidence>
<dbReference type="PROSITE" id="PS01069">
    <property type="entry name" value="DAGK_PROKAR"/>
    <property type="match status" value="1"/>
</dbReference>
<evidence type="ECO:0000313" key="20">
    <source>
        <dbReference type="EMBL" id="RCX22776.1"/>
    </source>
</evidence>
<dbReference type="Pfam" id="PF01219">
    <property type="entry name" value="DAGK_prokar"/>
    <property type="match status" value="1"/>
</dbReference>
<evidence type="ECO:0000256" key="6">
    <source>
        <dbReference type="ARBA" id="ARBA00022692"/>
    </source>
</evidence>
<evidence type="ECO:0000256" key="7">
    <source>
        <dbReference type="ARBA" id="ARBA00022741"/>
    </source>
</evidence>
<sequence>MESRRSWSATFRNAWNGIWNSLKTERNMRIHVAAAIIVLLAAFFFGLPFRDIALLLLVISLVITAELLNTAIEAAVDLVTPEWHRLAKVAKDAAAGAVLIAAAFAVLIGILLFYGPVLSWLGWERFMKF</sequence>
<keyword evidence="11" id="KW-0443">Lipid metabolism</keyword>
<evidence type="ECO:0000313" key="21">
    <source>
        <dbReference type="Proteomes" id="UP000253090"/>
    </source>
</evidence>
<protein>
    <submittedName>
        <fullName evidence="20">Undecaprenol kinase</fullName>
    </submittedName>
</protein>
<keyword evidence="14" id="KW-1208">Phospholipid metabolism</keyword>
<dbReference type="GO" id="GO:0016301">
    <property type="term" value="F:kinase activity"/>
    <property type="evidence" value="ECO:0007669"/>
    <property type="project" value="UniProtKB-KW"/>
</dbReference>
<keyword evidence="8 20" id="KW-0418">Kinase</keyword>